<name>A0ABR4J5Q9_9EURO</name>
<dbReference type="EMBL" id="JBFXLS010000002">
    <property type="protein sequence ID" value="KAL2834402.1"/>
    <property type="molecule type" value="Genomic_DNA"/>
</dbReference>
<evidence type="ECO:0000313" key="2">
    <source>
        <dbReference type="Proteomes" id="UP001610335"/>
    </source>
</evidence>
<dbReference type="InterPro" id="IPR051035">
    <property type="entry name" value="Mito_inheritance_9"/>
</dbReference>
<organism evidence="1 2">
    <name type="scientific">Aspergillus cavernicola</name>
    <dbReference type="NCBI Taxonomy" id="176166"/>
    <lineage>
        <taxon>Eukaryota</taxon>
        <taxon>Fungi</taxon>
        <taxon>Dikarya</taxon>
        <taxon>Ascomycota</taxon>
        <taxon>Pezizomycotina</taxon>
        <taxon>Eurotiomycetes</taxon>
        <taxon>Eurotiomycetidae</taxon>
        <taxon>Eurotiales</taxon>
        <taxon>Aspergillaceae</taxon>
        <taxon>Aspergillus</taxon>
        <taxon>Aspergillus subgen. Nidulantes</taxon>
    </lineage>
</organism>
<gene>
    <name evidence="1" type="ORF">BDW59DRAFT_156335</name>
</gene>
<dbReference type="PANTHER" id="PTHR36091:SF1">
    <property type="entry name" value="ALTERED INHERITANCE OF MITOCHONDRIA PROTEIN 9, MITOCHONDRIAL"/>
    <property type="match status" value="1"/>
</dbReference>
<protein>
    <recommendedName>
        <fullName evidence="3">Aminoglycoside phosphotransferase domain-containing protein</fullName>
    </recommendedName>
</protein>
<sequence>MNSAQHMLCTKALSMVLKNLACLGFPAYGSRYFSDGPLESHLKIPFEKGICIGPHCSPVFWNRNPGELNLYSGPSPKIAGPCPYPIPFSATVLTHGRKTGKALASYFLGLVEPGFSRLPKEDNTNREVLPHQGSIQENQPGTEDLTIVTGLIDWQSASIEPAFIYANETPDFAALLEDPEGDAFENDKPTKQKLLDQYHYTHTTWRDSATALPQEFIKLSLTHWAELDLPDACPYIPSEEELKKGARDWKDFETVQRLKLWLKHSLRTNSAGWVPDDGWDAHRAVYEMWIQTARNSEAWGESLTVVKADRLSGRLILGYRVS</sequence>
<keyword evidence="2" id="KW-1185">Reference proteome</keyword>
<reference evidence="1 2" key="1">
    <citation type="submission" date="2024-07" db="EMBL/GenBank/DDBJ databases">
        <title>Section-level genome sequencing and comparative genomics of Aspergillus sections Usti and Cavernicolus.</title>
        <authorList>
            <consortium name="Lawrence Berkeley National Laboratory"/>
            <person name="Nybo J.L."/>
            <person name="Vesth T.C."/>
            <person name="Theobald S."/>
            <person name="Frisvad J.C."/>
            <person name="Larsen T.O."/>
            <person name="Kjaerboelling I."/>
            <person name="Rothschild-Mancinelli K."/>
            <person name="Lyhne E.K."/>
            <person name="Kogle M.E."/>
            <person name="Barry K."/>
            <person name="Clum A."/>
            <person name="Na H."/>
            <person name="Ledsgaard L."/>
            <person name="Lin J."/>
            <person name="Lipzen A."/>
            <person name="Kuo A."/>
            <person name="Riley R."/>
            <person name="Mondo S."/>
            <person name="LaButti K."/>
            <person name="Haridas S."/>
            <person name="Pangalinan J."/>
            <person name="Salamov A.A."/>
            <person name="Simmons B.A."/>
            <person name="Magnuson J.K."/>
            <person name="Chen J."/>
            <person name="Drula E."/>
            <person name="Henrissat B."/>
            <person name="Wiebenga A."/>
            <person name="Lubbers R.J."/>
            <person name="Gomes A.C."/>
            <person name="Makela M.R."/>
            <person name="Stajich J."/>
            <person name="Grigoriev I.V."/>
            <person name="Mortensen U.H."/>
            <person name="De vries R.P."/>
            <person name="Baker S.E."/>
            <person name="Andersen M.R."/>
        </authorList>
    </citation>
    <scope>NUCLEOTIDE SEQUENCE [LARGE SCALE GENOMIC DNA]</scope>
    <source>
        <strain evidence="1 2">CBS 600.67</strain>
    </source>
</reference>
<evidence type="ECO:0000313" key="1">
    <source>
        <dbReference type="EMBL" id="KAL2834402.1"/>
    </source>
</evidence>
<comment type="caution">
    <text evidence="1">The sequence shown here is derived from an EMBL/GenBank/DDBJ whole genome shotgun (WGS) entry which is preliminary data.</text>
</comment>
<accession>A0ABR4J5Q9</accession>
<proteinExistence type="predicted"/>
<dbReference type="Proteomes" id="UP001610335">
    <property type="component" value="Unassembled WGS sequence"/>
</dbReference>
<dbReference type="PANTHER" id="PTHR36091">
    <property type="entry name" value="ALTERED INHERITANCE OF MITOCHONDRIA PROTEIN 9, MITOCHONDRIAL"/>
    <property type="match status" value="1"/>
</dbReference>
<evidence type="ECO:0008006" key="3">
    <source>
        <dbReference type="Google" id="ProtNLM"/>
    </source>
</evidence>